<feature type="non-terminal residue" evidence="4">
    <location>
        <position position="259"/>
    </location>
</feature>
<evidence type="ECO:0008006" key="6">
    <source>
        <dbReference type="Google" id="ProtNLM"/>
    </source>
</evidence>
<sequence>TSSTTRSLIRRYHTLTKQMGQTQDPEEKARLRKEQEDLGGLEAYQRASALGASKERGGDTSRWLVRQLLQRGCKDQVKALGRPLRLLDIGALSADNYARESSWINVMAMDLNSRDPRILQGDFLQWPAPISPEETFDVVCLSLVVNFLGDPIQRGNMLLRVREFLRPPSRKIPSSPPPSLFLVLPRPCVDHSRYMTEEHLLALGEACGFSQVTTHLSNKLAYSLWHWSGAHPQPSCPRQILRSEGGLNNFSIALSPSSR</sequence>
<name>A0A4P9Y3R6_9FUNG</name>
<protein>
    <recommendedName>
        <fullName evidence="6">25S rRNA adenine-N(1) methyltransferase</fullName>
    </recommendedName>
</protein>
<evidence type="ECO:0000313" key="4">
    <source>
        <dbReference type="EMBL" id="RKP13344.1"/>
    </source>
</evidence>
<accession>A0A4P9Y3R6</accession>
<dbReference type="HAMAP" id="MF_03044">
    <property type="entry name" value="BMT2"/>
    <property type="match status" value="1"/>
</dbReference>
<dbReference type="OrthoDB" id="5954793at2759"/>
<dbReference type="Pfam" id="PF11968">
    <property type="entry name" value="Bmt2"/>
    <property type="match status" value="1"/>
</dbReference>
<keyword evidence="5" id="KW-1185">Reference proteome</keyword>
<dbReference type="GO" id="GO:0005730">
    <property type="term" value="C:nucleolus"/>
    <property type="evidence" value="ECO:0007669"/>
    <property type="project" value="TreeGrafter"/>
</dbReference>
<evidence type="ECO:0000313" key="5">
    <source>
        <dbReference type="Proteomes" id="UP000267251"/>
    </source>
</evidence>
<reference evidence="5" key="1">
    <citation type="journal article" date="2018" name="Nat. Microbiol.">
        <title>Leveraging single-cell genomics to expand the fungal tree of life.</title>
        <authorList>
            <person name="Ahrendt S.R."/>
            <person name="Quandt C.A."/>
            <person name="Ciobanu D."/>
            <person name="Clum A."/>
            <person name="Salamov A."/>
            <person name="Andreopoulos B."/>
            <person name="Cheng J.F."/>
            <person name="Woyke T."/>
            <person name="Pelin A."/>
            <person name="Henrissat B."/>
            <person name="Reynolds N.K."/>
            <person name="Benny G.L."/>
            <person name="Smith M.E."/>
            <person name="James T.Y."/>
            <person name="Grigoriev I.V."/>
        </authorList>
    </citation>
    <scope>NUCLEOTIDE SEQUENCE [LARGE SCALE GENOMIC DNA]</scope>
</reference>
<dbReference type="InterPro" id="IPR021867">
    <property type="entry name" value="Bmt2/SAMTOR"/>
</dbReference>
<keyword evidence="2" id="KW-0808">Transferase</keyword>
<dbReference type="AlphaFoldDB" id="A0A4P9Y3R6"/>
<dbReference type="GO" id="GO:0016433">
    <property type="term" value="F:rRNA (adenine) methyltransferase activity"/>
    <property type="evidence" value="ECO:0007669"/>
    <property type="project" value="TreeGrafter"/>
</dbReference>
<dbReference type="EMBL" id="KZ988045">
    <property type="protein sequence ID" value="RKP13344.1"/>
    <property type="molecule type" value="Genomic_DNA"/>
</dbReference>
<dbReference type="InterPro" id="IPR029063">
    <property type="entry name" value="SAM-dependent_MTases_sf"/>
</dbReference>
<feature type="non-terminal residue" evidence="4">
    <location>
        <position position="1"/>
    </location>
</feature>
<evidence type="ECO:0000256" key="3">
    <source>
        <dbReference type="ARBA" id="ARBA00022691"/>
    </source>
</evidence>
<evidence type="ECO:0000256" key="1">
    <source>
        <dbReference type="ARBA" id="ARBA00022603"/>
    </source>
</evidence>
<gene>
    <name evidence="4" type="ORF">BJ684DRAFT_6253</name>
</gene>
<keyword evidence="1" id="KW-0489">Methyltransferase</keyword>
<dbReference type="Gene3D" id="3.40.50.150">
    <property type="entry name" value="Vaccinia Virus protein VP39"/>
    <property type="match status" value="1"/>
</dbReference>
<dbReference type="PANTHER" id="PTHR21008:SF1">
    <property type="entry name" value="25S RRNA (ADENINE(2142)-N(1))-METHYLTRANSFERASE"/>
    <property type="match status" value="1"/>
</dbReference>
<keyword evidence="3" id="KW-0949">S-adenosyl-L-methionine</keyword>
<evidence type="ECO:0000256" key="2">
    <source>
        <dbReference type="ARBA" id="ARBA00022679"/>
    </source>
</evidence>
<organism evidence="4 5">
    <name type="scientific">Piptocephalis cylindrospora</name>
    <dbReference type="NCBI Taxonomy" id="1907219"/>
    <lineage>
        <taxon>Eukaryota</taxon>
        <taxon>Fungi</taxon>
        <taxon>Fungi incertae sedis</taxon>
        <taxon>Zoopagomycota</taxon>
        <taxon>Zoopagomycotina</taxon>
        <taxon>Zoopagomycetes</taxon>
        <taxon>Zoopagales</taxon>
        <taxon>Piptocephalidaceae</taxon>
        <taxon>Piptocephalis</taxon>
    </lineage>
</organism>
<dbReference type="Proteomes" id="UP000267251">
    <property type="component" value="Unassembled WGS sequence"/>
</dbReference>
<dbReference type="PANTHER" id="PTHR21008">
    <property type="entry name" value="S-ADENOSYLMETHIONINE SENSOR UPSTREAM OF MTORC1-RELATED"/>
    <property type="match status" value="1"/>
</dbReference>
<dbReference type="SUPFAM" id="SSF53335">
    <property type="entry name" value="S-adenosyl-L-methionine-dependent methyltransferases"/>
    <property type="match status" value="1"/>
</dbReference>
<proteinExistence type="inferred from homology"/>